<dbReference type="Pfam" id="PF12937">
    <property type="entry name" value="F-box-like"/>
    <property type="match status" value="1"/>
</dbReference>
<dbReference type="OrthoDB" id="3244423at2759"/>
<proteinExistence type="predicted"/>
<dbReference type="InterPro" id="IPR036047">
    <property type="entry name" value="F-box-like_dom_sf"/>
</dbReference>
<name>A0A9P5ZKY9_PLEER</name>
<gene>
    <name evidence="2" type="ORF">BDN71DRAFT_241369</name>
</gene>
<organism evidence="2 3">
    <name type="scientific">Pleurotus eryngii</name>
    <name type="common">Boletus of the steppes</name>
    <dbReference type="NCBI Taxonomy" id="5323"/>
    <lineage>
        <taxon>Eukaryota</taxon>
        <taxon>Fungi</taxon>
        <taxon>Dikarya</taxon>
        <taxon>Basidiomycota</taxon>
        <taxon>Agaricomycotina</taxon>
        <taxon>Agaricomycetes</taxon>
        <taxon>Agaricomycetidae</taxon>
        <taxon>Agaricales</taxon>
        <taxon>Pleurotineae</taxon>
        <taxon>Pleurotaceae</taxon>
        <taxon>Pleurotus</taxon>
    </lineage>
</organism>
<accession>A0A9P5ZKY9</accession>
<dbReference type="InterPro" id="IPR001810">
    <property type="entry name" value="F-box_dom"/>
</dbReference>
<feature type="domain" description="F-box" evidence="1">
    <location>
        <begin position="7"/>
        <end position="58"/>
    </location>
</feature>
<dbReference type="AlphaFoldDB" id="A0A9P5ZKY9"/>
<evidence type="ECO:0000259" key="1">
    <source>
        <dbReference type="PROSITE" id="PS50181"/>
    </source>
</evidence>
<reference evidence="2" key="1">
    <citation type="submission" date="2020-11" db="EMBL/GenBank/DDBJ databases">
        <authorList>
            <consortium name="DOE Joint Genome Institute"/>
            <person name="Ahrendt S."/>
            <person name="Riley R."/>
            <person name="Andreopoulos W."/>
            <person name="Labutti K."/>
            <person name="Pangilinan J."/>
            <person name="Ruiz-Duenas F.J."/>
            <person name="Barrasa J.M."/>
            <person name="Sanchez-Garcia M."/>
            <person name="Camarero S."/>
            <person name="Miyauchi S."/>
            <person name="Serrano A."/>
            <person name="Linde D."/>
            <person name="Babiker R."/>
            <person name="Drula E."/>
            <person name="Ayuso-Fernandez I."/>
            <person name="Pacheco R."/>
            <person name="Padilla G."/>
            <person name="Ferreira P."/>
            <person name="Barriuso J."/>
            <person name="Kellner H."/>
            <person name="Castanera R."/>
            <person name="Alfaro M."/>
            <person name="Ramirez L."/>
            <person name="Pisabarro A.G."/>
            <person name="Kuo A."/>
            <person name="Tritt A."/>
            <person name="Lipzen A."/>
            <person name="He G."/>
            <person name="Yan M."/>
            <person name="Ng V."/>
            <person name="Cullen D."/>
            <person name="Martin F."/>
            <person name="Rosso M.-N."/>
            <person name="Henrissat B."/>
            <person name="Hibbett D."/>
            <person name="Martinez A.T."/>
            <person name="Grigoriev I.V."/>
        </authorList>
    </citation>
    <scope>NUCLEOTIDE SEQUENCE</scope>
    <source>
        <strain evidence="2">ATCC 90797</strain>
    </source>
</reference>
<dbReference type="Gene3D" id="1.20.1280.50">
    <property type="match status" value="1"/>
</dbReference>
<dbReference type="Proteomes" id="UP000807025">
    <property type="component" value="Unassembled WGS sequence"/>
</dbReference>
<evidence type="ECO:0000313" key="3">
    <source>
        <dbReference type="Proteomes" id="UP000807025"/>
    </source>
</evidence>
<keyword evidence="3" id="KW-1185">Reference proteome</keyword>
<sequence>MLTSTGQSYTSRLPNELLVEIFRTRGSPSHVPLPITVSQVCRHWRQLSLNAPFIWSQIDVSWHPIPMIKTCIARAGSNPLDIRVVLDDYSKPRCHSIKEGLDLIIPEIERWRSFSVDAKYFGSMMTVYMAIRHQYAPMLRHISMSLDDPYGVEGLWYQSEHSYFGILGGGAPKLESLELCGISLHYCHPPLGSLKRLSLEAPCDSEAGLPLSYPKFRDVLETAAGLEELSLHGRVVCHQESRTREKTDAVTLSQLRRLDLSAPNGEAADDQCEYIESICNIVDAPLLKTLSTSFLGKMDTTQALNFAVAPVESSPARPSTSSPIPYACLVPRSSHNCYQVNVSQQSFDTMSKASSVLFPWITGALGSALSCSPSLLVADVDELRVRRVLEVVTKAGKGGESGHAWPSLNELVVRSSL</sequence>
<protein>
    <recommendedName>
        <fullName evidence="1">F-box domain-containing protein</fullName>
    </recommendedName>
</protein>
<evidence type="ECO:0000313" key="2">
    <source>
        <dbReference type="EMBL" id="KAF9489993.1"/>
    </source>
</evidence>
<dbReference type="SUPFAM" id="SSF81383">
    <property type="entry name" value="F-box domain"/>
    <property type="match status" value="1"/>
</dbReference>
<dbReference type="PROSITE" id="PS50181">
    <property type="entry name" value="FBOX"/>
    <property type="match status" value="1"/>
</dbReference>
<comment type="caution">
    <text evidence="2">The sequence shown here is derived from an EMBL/GenBank/DDBJ whole genome shotgun (WGS) entry which is preliminary data.</text>
</comment>
<dbReference type="EMBL" id="MU154652">
    <property type="protein sequence ID" value="KAF9489993.1"/>
    <property type="molecule type" value="Genomic_DNA"/>
</dbReference>